<accession>A0A3M9NDD4</accession>
<comment type="subcellular location">
    <subcellularLocation>
        <location evidence="1">Cell outer membrane</location>
    </subcellularLocation>
</comment>
<evidence type="ECO:0000256" key="5">
    <source>
        <dbReference type="ARBA" id="ARBA00023237"/>
    </source>
</evidence>
<gene>
    <name evidence="9" type="ORF">EFY79_12635</name>
</gene>
<evidence type="ECO:0000256" key="2">
    <source>
        <dbReference type="ARBA" id="ARBA00006275"/>
    </source>
</evidence>
<keyword evidence="5" id="KW-0998">Cell outer membrane</keyword>
<dbReference type="EMBL" id="RJJR01000009">
    <property type="protein sequence ID" value="RNI35794.1"/>
    <property type="molecule type" value="Genomic_DNA"/>
</dbReference>
<dbReference type="InterPro" id="IPR033985">
    <property type="entry name" value="SusD-like_N"/>
</dbReference>
<evidence type="ECO:0000313" key="10">
    <source>
        <dbReference type="Proteomes" id="UP000267223"/>
    </source>
</evidence>
<evidence type="ECO:0000256" key="4">
    <source>
        <dbReference type="ARBA" id="ARBA00023136"/>
    </source>
</evidence>
<feature type="domain" description="SusD-like N-terminal" evidence="8">
    <location>
        <begin position="46"/>
        <end position="221"/>
    </location>
</feature>
<dbReference type="InterPro" id="IPR012944">
    <property type="entry name" value="SusD_RagB_dom"/>
</dbReference>
<comment type="caution">
    <text evidence="9">The sequence shown here is derived from an EMBL/GenBank/DDBJ whole genome shotgun (WGS) entry which is preliminary data.</text>
</comment>
<feature type="signal peptide" evidence="6">
    <location>
        <begin position="1"/>
        <end position="17"/>
    </location>
</feature>
<dbReference type="PROSITE" id="PS51257">
    <property type="entry name" value="PROKAR_LIPOPROTEIN"/>
    <property type="match status" value="1"/>
</dbReference>
<dbReference type="AlphaFoldDB" id="A0A3M9NDD4"/>
<proteinExistence type="inferred from homology"/>
<dbReference type="Proteomes" id="UP000267223">
    <property type="component" value="Unassembled WGS sequence"/>
</dbReference>
<dbReference type="Gene3D" id="1.25.40.390">
    <property type="match status" value="1"/>
</dbReference>
<organism evidence="9 10">
    <name type="scientific">Hanamia caeni</name>
    <dbReference type="NCBI Taxonomy" id="2294116"/>
    <lineage>
        <taxon>Bacteria</taxon>
        <taxon>Pseudomonadati</taxon>
        <taxon>Bacteroidota</taxon>
        <taxon>Chitinophagia</taxon>
        <taxon>Chitinophagales</taxon>
        <taxon>Chitinophagaceae</taxon>
        <taxon>Hanamia</taxon>
    </lineage>
</organism>
<comment type="similarity">
    <text evidence="2">Belongs to the SusD family.</text>
</comment>
<dbReference type="Pfam" id="PF07980">
    <property type="entry name" value="SusD_RagB"/>
    <property type="match status" value="1"/>
</dbReference>
<evidence type="ECO:0000256" key="1">
    <source>
        <dbReference type="ARBA" id="ARBA00004442"/>
    </source>
</evidence>
<keyword evidence="10" id="KW-1185">Reference proteome</keyword>
<dbReference type="SUPFAM" id="SSF48452">
    <property type="entry name" value="TPR-like"/>
    <property type="match status" value="1"/>
</dbReference>
<keyword evidence="3 6" id="KW-0732">Signal</keyword>
<dbReference type="Pfam" id="PF14322">
    <property type="entry name" value="SusD-like_3"/>
    <property type="match status" value="1"/>
</dbReference>
<dbReference type="InterPro" id="IPR011990">
    <property type="entry name" value="TPR-like_helical_dom_sf"/>
</dbReference>
<feature type="domain" description="RagB/SusD" evidence="7">
    <location>
        <begin position="294"/>
        <end position="580"/>
    </location>
</feature>
<evidence type="ECO:0000313" key="9">
    <source>
        <dbReference type="EMBL" id="RNI35794.1"/>
    </source>
</evidence>
<protein>
    <submittedName>
        <fullName evidence="9">RagB/SusD family nutrient uptake outer membrane protein</fullName>
    </submittedName>
</protein>
<reference evidence="9 10" key="1">
    <citation type="submission" date="2018-11" db="EMBL/GenBank/DDBJ databases">
        <title>Draft genome sequence of Ferruginibacter sp. BO-59.</title>
        <authorList>
            <person name="Im W.T."/>
        </authorList>
    </citation>
    <scope>NUCLEOTIDE SEQUENCE [LARGE SCALE GENOMIC DNA]</scope>
    <source>
        <strain evidence="9 10">BO-59</strain>
    </source>
</reference>
<dbReference type="OrthoDB" id="5694214at2"/>
<feature type="chain" id="PRO_5018331660" evidence="6">
    <location>
        <begin position="18"/>
        <end position="580"/>
    </location>
</feature>
<dbReference type="GO" id="GO:0009279">
    <property type="term" value="C:cell outer membrane"/>
    <property type="evidence" value="ECO:0007669"/>
    <property type="project" value="UniProtKB-SubCell"/>
</dbReference>
<dbReference type="RefSeq" id="WP_123121074.1">
    <property type="nucleotide sequence ID" value="NZ_RJJR01000009.1"/>
</dbReference>
<sequence length="580" mass="65900">MKRLTYAALFLFLVVFAGCNKDDEFLKETPGDFLTIDNAFLNYAQFKTGLNELYRQVRLDYNNRDNGDDFFHFGSGTDNIFVPVPAGAAFTDWSLINPTRGIFNDVFTRHFQIIYNANNILAQSENPAVSLTDEQKLAVQAEARLFRAYGYRYLSYMFGGVPIIDKPATTPNLAFTRNTRAEVYDFCIKDLEFASANLPTTTSEPGRLVKAAADHYLAEMYIALGDETKNSSLYTKAIEAASRVIDGTDGDYHLMTERFGWRKDVPGKNVFWDMFQMRSPSSQSNYNYQSGNKEAIWVMQIDKFLTGGLNTTLPTRTDQERAFWPSFWALEKFGYSGPARDWTGRGISMVRPTNYFTYYLWNAADSNDMRNSPVNIQRVFYAPDPIINGVEVPNYDTTYKTNVTLFDGSKVVVSLKPGDPIKKEWLTSRQDTMERVFPRVMKMGSDWHYNGDPSNGFAQGSYAIRLAETYLVRAEAYMKAGDNMSAAADINTVRARAGATPVTPDEVNIDYILDERIRELFGEELHTLTLCRLGLLYDRTKRFGQIESQQTVMPKNNLMPIPQAVIDANNQAEFPQNPDY</sequence>
<evidence type="ECO:0000259" key="7">
    <source>
        <dbReference type="Pfam" id="PF07980"/>
    </source>
</evidence>
<name>A0A3M9NDD4_9BACT</name>
<keyword evidence="4" id="KW-0472">Membrane</keyword>
<evidence type="ECO:0000256" key="6">
    <source>
        <dbReference type="SAM" id="SignalP"/>
    </source>
</evidence>
<evidence type="ECO:0000256" key="3">
    <source>
        <dbReference type="ARBA" id="ARBA00022729"/>
    </source>
</evidence>
<evidence type="ECO:0000259" key="8">
    <source>
        <dbReference type="Pfam" id="PF14322"/>
    </source>
</evidence>